<feature type="domain" description="C2H2-type" evidence="3">
    <location>
        <begin position="5"/>
        <end position="35"/>
    </location>
</feature>
<comment type="caution">
    <text evidence="4">The sequence shown here is derived from an EMBL/GenBank/DDBJ whole genome shotgun (WGS) entry which is preliminary data.</text>
</comment>
<dbReference type="InterPro" id="IPR041078">
    <property type="entry name" value="Plavaka"/>
</dbReference>
<dbReference type="EMBL" id="JAACJL010000051">
    <property type="protein sequence ID" value="KAF4612489.1"/>
    <property type="molecule type" value="Genomic_DNA"/>
</dbReference>
<evidence type="ECO:0000256" key="2">
    <source>
        <dbReference type="SAM" id="MobiDB-lite"/>
    </source>
</evidence>
<dbReference type="PROSITE" id="PS50157">
    <property type="entry name" value="ZINC_FINGER_C2H2_2"/>
    <property type="match status" value="1"/>
</dbReference>
<evidence type="ECO:0000313" key="5">
    <source>
        <dbReference type="Proteomes" id="UP000521872"/>
    </source>
</evidence>
<dbReference type="InterPro" id="IPR013087">
    <property type="entry name" value="Znf_C2H2_type"/>
</dbReference>
<reference evidence="4 5" key="1">
    <citation type="submission" date="2019-12" db="EMBL/GenBank/DDBJ databases">
        <authorList>
            <person name="Floudas D."/>
            <person name="Bentzer J."/>
            <person name="Ahren D."/>
            <person name="Johansson T."/>
            <person name="Persson P."/>
            <person name="Tunlid A."/>
        </authorList>
    </citation>
    <scope>NUCLEOTIDE SEQUENCE [LARGE SCALE GENOMIC DNA]</scope>
    <source>
        <strain evidence="4 5">CBS 102.39</strain>
    </source>
</reference>
<keyword evidence="1" id="KW-0862">Zinc</keyword>
<dbReference type="AlphaFoldDB" id="A0A8H4QKC6"/>
<proteinExistence type="predicted"/>
<name>A0A8H4QKC6_9AGAR</name>
<keyword evidence="1" id="KW-0479">Metal-binding</keyword>
<feature type="region of interest" description="Disordered" evidence="2">
    <location>
        <begin position="668"/>
        <end position="699"/>
    </location>
</feature>
<accession>A0A8H4QKC6</accession>
<protein>
    <recommendedName>
        <fullName evidence="3">C2H2-type domain-containing protein</fullName>
    </recommendedName>
</protein>
<dbReference type="PROSITE" id="PS00028">
    <property type="entry name" value="ZINC_FINGER_C2H2_1"/>
    <property type="match status" value="1"/>
</dbReference>
<organism evidence="4 5">
    <name type="scientific">Agrocybe pediades</name>
    <dbReference type="NCBI Taxonomy" id="84607"/>
    <lineage>
        <taxon>Eukaryota</taxon>
        <taxon>Fungi</taxon>
        <taxon>Dikarya</taxon>
        <taxon>Basidiomycota</taxon>
        <taxon>Agaricomycotina</taxon>
        <taxon>Agaricomycetes</taxon>
        <taxon>Agaricomycetidae</taxon>
        <taxon>Agaricales</taxon>
        <taxon>Agaricineae</taxon>
        <taxon>Strophariaceae</taxon>
        <taxon>Agrocybe</taxon>
    </lineage>
</organism>
<evidence type="ECO:0000259" key="3">
    <source>
        <dbReference type="PROSITE" id="PS50157"/>
    </source>
</evidence>
<keyword evidence="5" id="KW-1185">Reference proteome</keyword>
<feature type="region of interest" description="Disordered" evidence="2">
    <location>
        <begin position="16"/>
        <end position="41"/>
    </location>
</feature>
<dbReference type="Proteomes" id="UP000521872">
    <property type="component" value="Unassembled WGS sequence"/>
</dbReference>
<evidence type="ECO:0000313" key="4">
    <source>
        <dbReference type="EMBL" id="KAF4612489.1"/>
    </source>
</evidence>
<sequence length="953" mass="107829">MSNDFPCQFPGCNQTFRRPNGRTQHYNAHHRPVSPDAEPDPAHEFREAFHAKLTALPCDENGKFLSKFAIPTPAEKQETGSNAYHPFEDRLAFDWAHYHFVQLQSSERKINKGLDLWLAAQLKAGTDSPLPWSSAQAMYSTIDKIQEGDAPFETVHFKYTGDLPPNPPSWMTATYELCTRDSRTLLHNQLATTDFARDFSSRPYRQFNCEGERVWSNFMSGDWAWNEADIIAADNQTHGAMLVPIIAGSDKTTVSVATGHQEYHPVYMSPGNISNVARRSHGNGVLPVAFLPIPKTNKHERSKPAYQKFTRQLYHACLARVFAPLRCGMTEPDVARCPDGHYRRVIYSLGPYIADYPEQVWLACIVQNWCPKCDAHYKTLDDNFESTHFRSHERTDFIINAFDPGTVWEKHGIRPDVVPFTHGFPRADIHTMLSPDLLHQLIKGTFKDHLVTWVNEYLYMKHTKSRADEIIKDIDHRISAVPAYAGLRRFSEGRDFEQWTGDDSKALMKVYIAAIVGYVPGKMVQCLSTFMDLCYIFRRNVISNSALQAAEDLLHRFLELREVFIEEGVRSSISLPRQHALIHYISSIPLFGSPNGLCSSITESKHIKAVKEPWRRSNRFKALSQMLCVIVRLEKLAALRQKLLAGQFLVGSTAGHYSRALGALGNRAHISSDSGNQHDQQADVSSESDTDSASSDSGRLSGYYRAKQKEVTACLDDASPDDNPPGISSIKLAAYPDRRCPKDLYALADYANEPGLPTAFNTFLYSLRHPKRSIPADVNAQVNFRGNIYVFRSAATRFYAPSDLCGTYGMYRQQLRCNPAWYGKPRYDTVFVVKDDRQGMEGMQVARLRLLFSFIHNGDTVECALVSWYPLALKDRDPDTGMWIVKPEGTPTLAQRRPVQVIPLKSIARGAHLLPRYGVGALPHFVTYINALDAFSEYYVNPYIDHHCHEFLA</sequence>
<gene>
    <name evidence="4" type="ORF">D9613_012971</name>
</gene>
<dbReference type="Pfam" id="PF18759">
    <property type="entry name" value="Plavaka"/>
    <property type="match status" value="1"/>
</dbReference>
<evidence type="ECO:0000256" key="1">
    <source>
        <dbReference type="PROSITE-ProRule" id="PRU00042"/>
    </source>
</evidence>
<dbReference type="GO" id="GO:0008270">
    <property type="term" value="F:zinc ion binding"/>
    <property type="evidence" value="ECO:0007669"/>
    <property type="project" value="UniProtKB-KW"/>
</dbReference>
<feature type="compositionally biased region" description="Polar residues" evidence="2">
    <location>
        <begin position="669"/>
        <end position="679"/>
    </location>
</feature>
<feature type="compositionally biased region" description="Low complexity" evidence="2">
    <location>
        <begin position="683"/>
        <end position="697"/>
    </location>
</feature>
<keyword evidence="1" id="KW-0863">Zinc-finger</keyword>
<feature type="compositionally biased region" description="Polar residues" evidence="2">
    <location>
        <begin position="16"/>
        <end position="26"/>
    </location>
</feature>